<feature type="compositionally biased region" description="Low complexity" evidence="1">
    <location>
        <begin position="27"/>
        <end position="43"/>
    </location>
</feature>
<sequence>MSQGFDWFSIPGMNADAGNTERFSHPSVSFGFSPTSSNSSVPTAQTQQQVHSSPYKNHSAHLNASADALFEPDKMSDIFNRLDISGMDRRVQSDDNISLGYTPKNMAGTESGSKRDPHPLTKNSETLVADDDNTVALSLTANDLSIQEAKTYLRWYNNILSRKHGERTITLEDVFKFLSNFRISEAIKSRLRELFGKIAYSLNIGQFYALLRLLAHTLEGKPLKKSLIKEQASIPKPISIMARKRAKDPNESIDNSETNSIDEQLTDVTSQPPQKLDLDSFTKFILTGERPSESPKNKSRSGKKVKFSDQVIIEPPPSDDVSVSSADMTPETSGLDLSLPMDQLLARMKNQASSLNMQQLQQQSTEDEEEELKDMQESINHFQNVTIDSVSIHGTPSSVPTLQVNGGSPETGTPLLQPLAPNLTGSVSKSMRNHYNLPPPRERGNSSPLPFSSQPRVSSPLTRNGTTSADSAATFLEAALSPGASSPGPDHSRATPPPPPPSRNRGGSLLKPPPPPPRSRKNSSPPPILAHEGPTQEQPYLPPKPFLTDMQRQHHVSAENMTPNFTGGFGQGSDLLNSLKSLQAEVDRIKANEY</sequence>
<evidence type="ECO:0008006" key="4">
    <source>
        <dbReference type="Google" id="ProtNLM"/>
    </source>
</evidence>
<accession>A0A9P8P3U7</accession>
<evidence type="ECO:0000313" key="2">
    <source>
        <dbReference type="EMBL" id="KAH3664556.1"/>
    </source>
</evidence>
<feature type="compositionally biased region" description="Polar residues" evidence="1">
    <location>
        <begin position="44"/>
        <end position="58"/>
    </location>
</feature>
<feature type="region of interest" description="Disordered" evidence="1">
    <location>
        <begin position="480"/>
        <end position="547"/>
    </location>
</feature>
<name>A0A9P8P3U7_9ASCO</name>
<organism evidence="2 3">
    <name type="scientific">Ogataea polymorpha</name>
    <dbReference type="NCBI Taxonomy" id="460523"/>
    <lineage>
        <taxon>Eukaryota</taxon>
        <taxon>Fungi</taxon>
        <taxon>Dikarya</taxon>
        <taxon>Ascomycota</taxon>
        <taxon>Saccharomycotina</taxon>
        <taxon>Pichiomycetes</taxon>
        <taxon>Pichiales</taxon>
        <taxon>Pichiaceae</taxon>
        <taxon>Ogataea</taxon>
    </lineage>
</organism>
<evidence type="ECO:0000256" key="1">
    <source>
        <dbReference type="SAM" id="MobiDB-lite"/>
    </source>
</evidence>
<keyword evidence="3" id="KW-1185">Reference proteome</keyword>
<feature type="compositionally biased region" description="Polar residues" evidence="1">
    <location>
        <begin position="391"/>
        <end position="411"/>
    </location>
</feature>
<reference evidence="2" key="1">
    <citation type="journal article" date="2021" name="Open Biol.">
        <title>Shared evolutionary footprints suggest mitochondrial oxidative damage underlies multiple complex I losses in fungi.</title>
        <authorList>
            <person name="Schikora-Tamarit M.A."/>
            <person name="Marcet-Houben M."/>
            <person name="Nosek J."/>
            <person name="Gabaldon T."/>
        </authorList>
    </citation>
    <scope>NUCLEOTIDE SEQUENCE</scope>
    <source>
        <strain evidence="2">NCAIM Y.01608</strain>
    </source>
</reference>
<gene>
    <name evidence="2" type="ORF">OGATHE_003371</name>
</gene>
<proteinExistence type="predicted"/>
<dbReference type="EMBL" id="JAEUBD010001178">
    <property type="protein sequence ID" value="KAH3664556.1"/>
    <property type="molecule type" value="Genomic_DNA"/>
</dbReference>
<feature type="region of interest" description="Disordered" evidence="1">
    <location>
        <begin position="391"/>
        <end position="467"/>
    </location>
</feature>
<reference evidence="2" key="2">
    <citation type="submission" date="2021-01" db="EMBL/GenBank/DDBJ databases">
        <authorList>
            <person name="Schikora-Tamarit M.A."/>
        </authorList>
    </citation>
    <scope>NUCLEOTIDE SEQUENCE</scope>
    <source>
        <strain evidence="2">NCAIM Y.01608</strain>
    </source>
</reference>
<dbReference type="AlphaFoldDB" id="A0A9P8P3U7"/>
<feature type="region of interest" description="Disordered" evidence="1">
    <location>
        <begin position="239"/>
        <end position="336"/>
    </location>
</feature>
<feature type="compositionally biased region" description="Low complexity" evidence="1">
    <location>
        <begin position="352"/>
        <end position="364"/>
    </location>
</feature>
<comment type="caution">
    <text evidence="2">The sequence shown here is derived from an EMBL/GenBank/DDBJ whole genome shotgun (WGS) entry which is preliminary data.</text>
</comment>
<feature type="compositionally biased region" description="Polar residues" evidence="1">
    <location>
        <begin position="445"/>
        <end position="467"/>
    </location>
</feature>
<feature type="compositionally biased region" description="Polar residues" evidence="1">
    <location>
        <begin position="252"/>
        <end position="273"/>
    </location>
</feature>
<dbReference type="Proteomes" id="UP000788993">
    <property type="component" value="Unassembled WGS sequence"/>
</dbReference>
<evidence type="ECO:0000313" key="3">
    <source>
        <dbReference type="Proteomes" id="UP000788993"/>
    </source>
</evidence>
<feature type="region of interest" description="Disordered" evidence="1">
    <location>
        <begin position="18"/>
        <end position="58"/>
    </location>
</feature>
<protein>
    <recommendedName>
        <fullName evidence="4">Protein SCD5</fullName>
    </recommendedName>
</protein>
<feature type="region of interest" description="Disordered" evidence="1">
    <location>
        <begin position="94"/>
        <end position="125"/>
    </location>
</feature>
<feature type="region of interest" description="Disordered" evidence="1">
    <location>
        <begin position="352"/>
        <end position="373"/>
    </location>
</feature>